<name>A0A5S9PTH7_9GAMM</name>
<gene>
    <name evidence="1" type="ORF">OPDIPICF_01241</name>
</gene>
<dbReference type="Proteomes" id="UP000441399">
    <property type="component" value="Unassembled WGS sequence"/>
</dbReference>
<keyword evidence="2" id="KW-1185">Reference proteome</keyword>
<evidence type="ECO:0000313" key="1">
    <source>
        <dbReference type="EMBL" id="CAA0107715.1"/>
    </source>
</evidence>
<dbReference type="AlphaFoldDB" id="A0A5S9PTH7"/>
<proteinExistence type="predicted"/>
<organism evidence="1 2">
    <name type="scientific">BD1-7 clade bacterium</name>
    <dbReference type="NCBI Taxonomy" id="2029982"/>
    <lineage>
        <taxon>Bacteria</taxon>
        <taxon>Pseudomonadati</taxon>
        <taxon>Pseudomonadota</taxon>
        <taxon>Gammaproteobacteria</taxon>
        <taxon>Cellvibrionales</taxon>
        <taxon>Spongiibacteraceae</taxon>
        <taxon>BD1-7 clade</taxon>
    </lineage>
</organism>
<dbReference type="EMBL" id="CACSIO010000012">
    <property type="protein sequence ID" value="CAA0107715.1"/>
    <property type="molecule type" value="Genomic_DNA"/>
</dbReference>
<sequence>MFAAITHQSRHSGHSFVPASRFLALNKAARVGTRLNKKPALASMHVSDSYCADASSRRCSGGLLRLPPTVDAFRSEPHTLYMSRLMAMRVKACGPSFLKTDSDPPRNGGSQRVFTLPEILNSS</sequence>
<evidence type="ECO:0000313" key="2">
    <source>
        <dbReference type="Proteomes" id="UP000441399"/>
    </source>
</evidence>
<accession>A0A5S9PTH7</accession>
<reference evidence="1 2" key="1">
    <citation type="submission" date="2019-11" db="EMBL/GenBank/DDBJ databases">
        <authorList>
            <person name="Holert J."/>
        </authorList>
    </citation>
    <scope>NUCLEOTIDE SEQUENCE [LARGE SCALE GENOMIC DNA]</scope>
    <source>
        <strain evidence="1">SB11_3</strain>
    </source>
</reference>
<protein>
    <submittedName>
        <fullName evidence="1">Uncharacterized protein</fullName>
    </submittedName>
</protein>